<accession>G3APN2</accession>
<dbReference type="InParanoid" id="G3APN2"/>
<dbReference type="STRING" id="619300.G3APN2"/>
<dbReference type="GeneID" id="18871962"/>
<dbReference type="OrthoDB" id="421671at2759"/>
<proteinExistence type="predicted"/>
<evidence type="ECO:0000313" key="2">
    <source>
        <dbReference type="Proteomes" id="UP000000709"/>
    </source>
</evidence>
<dbReference type="InterPro" id="IPR025638">
    <property type="entry name" value="DUF4336"/>
</dbReference>
<evidence type="ECO:0000313" key="1">
    <source>
        <dbReference type="EMBL" id="EGW32203.1"/>
    </source>
</evidence>
<dbReference type="AlphaFoldDB" id="G3APN2"/>
<gene>
    <name evidence="1" type="ORF">SPAPADRAFT_55715</name>
</gene>
<evidence type="ECO:0008006" key="3">
    <source>
        <dbReference type="Google" id="ProtNLM"/>
    </source>
</evidence>
<sequence length="277" mass="31722">MGYPELLKVVTKKLSDNIVTVSCPFSLLNKLNIGARMTIFHYDGDVIVWSPLPYNKEILNNAIKELTNEEYTIKYVIVVNTPHNMCASEYKRQIPGIKLVAPAPTKVDVDIDIKLGHDNALKIIKDEMWTSELGITDQSFIKNLELVYNSYHKNRELHLFEKNAKTLFVGDLLFNLGIHGTTTGTHTLEQYCPEVGYEKGFNPHSWWSFPTRYMQPFSIIGRYLMNDSQNIKKYPEETKKTLKLLNSWDFKEIVVLHGDVIKNGKEAFASIFGSSLN</sequence>
<name>G3APN2_SPAPN</name>
<protein>
    <recommendedName>
        <fullName evidence="3">Metallo-beta-lactamase domain-containing protein</fullName>
    </recommendedName>
</protein>
<dbReference type="PANTHER" id="PTHR33835:SF1">
    <property type="entry name" value="METALLO-BETA-LACTAMASE DOMAIN-CONTAINING PROTEIN"/>
    <property type="match status" value="1"/>
</dbReference>
<dbReference type="InterPro" id="IPR036866">
    <property type="entry name" value="RibonucZ/Hydroxyglut_hydro"/>
</dbReference>
<dbReference type="PANTHER" id="PTHR33835">
    <property type="entry name" value="YALI0C07656P"/>
    <property type="match status" value="1"/>
</dbReference>
<dbReference type="SUPFAM" id="SSF56281">
    <property type="entry name" value="Metallo-hydrolase/oxidoreductase"/>
    <property type="match status" value="1"/>
</dbReference>
<dbReference type="eggNOG" id="ENOG502S1EZ">
    <property type="taxonomic scope" value="Eukaryota"/>
</dbReference>
<organism evidence="2">
    <name type="scientific">Spathaspora passalidarum (strain NRRL Y-27907 / 11-Y1)</name>
    <dbReference type="NCBI Taxonomy" id="619300"/>
    <lineage>
        <taxon>Eukaryota</taxon>
        <taxon>Fungi</taxon>
        <taxon>Dikarya</taxon>
        <taxon>Ascomycota</taxon>
        <taxon>Saccharomycotina</taxon>
        <taxon>Pichiomycetes</taxon>
        <taxon>Debaryomycetaceae</taxon>
        <taxon>Spathaspora</taxon>
    </lineage>
</organism>
<dbReference type="RefSeq" id="XP_007375479.1">
    <property type="nucleotide sequence ID" value="XM_007375417.1"/>
</dbReference>
<keyword evidence="2" id="KW-1185">Reference proteome</keyword>
<dbReference type="OMA" id="PENTARC"/>
<dbReference type="Proteomes" id="UP000000709">
    <property type="component" value="Unassembled WGS sequence"/>
</dbReference>
<dbReference type="KEGG" id="spaa:SPAPADRAFT_55715"/>
<dbReference type="EMBL" id="GL996502">
    <property type="protein sequence ID" value="EGW32203.1"/>
    <property type="molecule type" value="Genomic_DNA"/>
</dbReference>
<dbReference type="HOGENOM" id="CLU_056292_1_0_1"/>
<reference evidence="1 2" key="1">
    <citation type="journal article" date="2011" name="Proc. Natl. Acad. Sci. U.S.A.">
        <title>Comparative genomics of xylose-fermenting fungi for enhanced biofuel production.</title>
        <authorList>
            <person name="Wohlbach D.J."/>
            <person name="Kuo A."/>
            <person name="Sato T.K."/>
            <person name="Potts K.M."/>
            <person name="Salamov A.A."/>
            <person name="LaButti K.M."/>
            <person name="Sun H."/>
            <person name="Clum A."/>
            <person name="Pangilinan J.L."/>
            <person name="Lindquist E.A."/>
            <person name="Lucas S."/>
            <person name="Lapidus A."/>
            <person name="Jin M."/>
            <person name="Gunawan C."/>
            <person name="Balan V."/>
            <person name="Dale B.E."/>
            <person name="Jeffries T.W."/>
            <person name="Zinkel R."/>
            <person name="Barry K.W."/>
            <person name="Grigoriev I.V."/>
            <person name="Gasch A.P."/>
        </authorList>
    </citation>
    <scope>NUCLEOTIDE SEQUENCE [LARGE SCALE GENOMIC DNA]</scope>
    <source>
        <strain evidence="2">NRRL Y-27907 / 11-Y1</strain>
    </source>
</reference>